<evidence type="ECO:0000256" key="7">
    <source>
        <dbReference type="ARBA" id="ARBA00022989"/>
    </source>
</evidence>
<dbReference type="Proteomes" id="UP000249396">
    <property type="component" value="Unassembled WGS sequence"/>
</dbReference>
<evidence type="ECO:0000256" key="10">
    <source>
        <dbReference type="ARBA" id="ARBA00023033"/>
    </source>
</evidence>
<evidence type="ECO:0000256" key="4">
    <source>
        <dbReference type="ARBA" id="ARBA00022519"/>
    </source>
</evidence>
<evidence type="ECO:0000313" key="14">
    <source>
        <dbReference type="EMBL" id="PZN77837.1"/>
    </source>
</evidence>
<comment type="similarity">
    <text evidence="2">Belongs to the fatty acid desaturase type 1 family. AlkB subfamily.</text>
</comment>
<evidence type="ECO:0000256" key="6">
    <source>
        <dbReference type="ARBA" id="ARBA00022723"/>
    </source>
</evidence>
<sequence>MYYTSCINRLFRNVRIGIEPLLCFILPLSTWFFLSTAPHAWDSALLWTLPVWLCIVADYFSPSDCRMPKATGREWLLDARLYLLFSLQILNIALLLDAASSLAWRTLPDFATGSANIVAMRILAGTTSCCSGFAVAHELLHRRAKHLRWMGRILLWSVCYDHFALEHAHGHHRMVGTRADPATARLGESFADFFKRSVLGQWSSAWRMENQRLQHRKGIALLLRHRVLQGVMVELAILMLITLNYGMVALIVFLYQAVVAVRMLEAVNYLQHWGLSRRDTQYSNAWTTDSWFTLHSFIGLSRHADHHAHSAKPCYQLRHSMQGPRLPHGYFVMIMLLRLSNEHYLRLAERELTGLSPHAAFHV</sequence>
<keyword evidence="7 12" id="KW-1133">Transmembrane helix</keyword>
<evidence type="ECO:0000259" key="13">
    <source>
        <dbReference type="Pfam" id="PF00487"/>
    </source>
</evidence>
<dbReference type="Pfam" id="PF00487">
    <property type="entry name" value="FA_desaturase"/>
    <property type="match status" value="1"/>
</dbReference>
<feature type="transmembrane region" description="Helical" evidence="12">
    <location>
        <begin position="81"/>
        <end position="104"/>
    </location>
</feature>
<keyword evidence="5 12" id="KW-0812">Transmembrane</keyword>
<dbReference type="GO" id="GO:0006629">
    <property type="term" value="P:lipid metabolic process"/>
    <property type="evidence" value="ECO:0007669"/>
    <property type="project" value="InterPro"/>
</dbReference>
<feature type="transmembrane region" description="Helical" evidence="12">
    <location>
        <begin position="231"/>
        <end position="255"/>
    </location>
</feature>
<dbReference type="GO" id="GO:0046872">
    <property type="term" value="F:metal ion binding"/>
    <property type="evidence" value="ECO:0007669"/>
    <property type="project" value="UniProtKB-KW"/>
</dbReference>
<feature type="transmembrane region" description="Helical" evidence="12">
    <location>
        <begin position="116"/>
        <end position="140"/>
    </location>
</feature>
<evidence type="ECO:0000313" key="15">
    <source>
        <dbReference type="Proteomes" id="UP000249396"/>
    </source>
</evidence>
<evidence type="ECO:0000256" key="3">
    <source>
        <dbReference type="ARBA" id="ARBA00022475"/>
    </source>
</evidence>
<evidence type="ECO:0000256" key="11">
    <source>
        <dbReference type="ARBA" id="ARBA00023136"/>
    </source>
</evidence>
<comment type="caution">
    <text evidence="14">The sequence shown here is derived from an EMBL/GenBank/DDBJ whole genome shotgun (WGS) entry which is preliminary data.</text>
</comment>
<feature type="transmembrane region" description="Helical" evidence="12">
    <location>
        <begin position="44"/>
        <end position="60"/>
    </location>
</feature>
<dbReference type="GO" id="GO:0004497">
    <property type="term" value="F:monooxygenase activity"/>
    <property type="evidence" value="ECO:0007669"/>
    <property type="project" value="UniProtKB-KW"/>
</dbReference>
<evidence type="ECO:0000256" key="5">
    <source>
        <dbReference type="ARBA" id="ARBA00022692"/>
    </source>
</evidence>
<keyword evidence="11 12" id="KW-0472">Membrane</keyword>
<keyword evidence="6" id="KW-0479">Metal-binding</keyword>
<dbReference type="EMBL" id="QJPH01000329">
    <property type="protein sequence ID" value="PZN77837.1"/>
    <property type="molecule type" value="Genomic_DNA"/>
</dbReference>
<evidence type="ECO:0000256" key="12">
    <source>
        <dbReference type="SAM" id="Phobius"/>
    </source>
</evidence>
<feature type="domain" description="Fatty acid desaturase" evidence="13">
    <location>
        <begin position="118"/>
        <end position="318"/>
    </location>
</feature>
<keyword evidence="10" id="KW-0503">Monooxygenase</keyword>
<dbReference type="InterPro" id="IPR005804">
    <property type="entry name" value="FA_desaturase_dom"/>
</dbReference>
<feature type="transmembrane region" description="Helical" evidence="12">
    <location>
        <begin position="21"/>
        <end position="38"/>
    </location>
</feature>
<evidence type="ECO:0000256" key="1">
    <source>
        <dbReference type="ARBA" id="ARBA00004429"/>
    </source>
</evidence>
<proteinExistence type="inferred from homology"/>
<reference evidence="14 15" key="1">
    <citation type="journal article" date="2018" name="Aquat. Microb. Ecol.">
        <title>Gammaproteobacterial methanotrophs dominate.</title>
        <authorList>
            <person name="Rissanen A.J."/>
            <person name="Saarenheimo J."/>
            <person name="Tiirola M."/>
            <person name="Peura S."/>
            <person name="Aalto S.L."/>
            <person name="Karvinen A."/>
            <person name="Nykanen H."/>
        </authorList>
    </citation>
    <scope>NUCLEOTIDE SEQUENCE [LARGE SCALE GENOMIC DNA]</scope>
    <source>
        <strain evidence="14">AMbin10</strain>
    </source>
</reference>
<protein>
    <submittedName>
        <fullName evidence="14">Fatty acid desaturase</fullName>
    </submittedName>
</protein>
<dbReference type="GO" id="GO:0005886">
    <property type="term" value="C:plasma membrane"/>
    <property type="evidence" value="ECO:0007669"/>
    <property type="project" value="UniProtKB-SubCell"/>
</dbReference>
<keyword evidence="8" id="KW-0560">Oxidoreductase</keyword>
<name>A0A2W4T524_9GAMM</name>
<dbReference type="PANTHER" id="PTHR38674">
    <property type="entry name" value="ALKANE 1-MONOOXYGENASE 1"/>
    <property type="match status" value="1"/>
</dbReference>
<dbReference type="PANTHER" id="PTHR38674:SF1">
    <property type="entry name" value="ALKANE 1-MONOOXYGENASE 1"/>
    <property type="match status" value="1"/>
</dbReference>
<keyword evidence="3" id="KW-1003">Cell membrane</keyword>
<dbReference type="AlphaFoldDB" id="A0A2W4T524"/>
<keyword evidence="4" id="KW-0997">Cell inner membrane</keyword>
<accession>A0A2W4T524</accession>
<organism evidence="14 15">
    <name type="scientific">Candidatus Methylumidiphilus alinenensis</name>
    <dbReference type="NCBI Taxonomy" id="2202197"/>
    <lineage>
        <taxon>Bacteria</taxon>
        <taxon>Pseudomonadati</taxon>
        <taxon>Pseudomonadota</taxon>
        <taxon>Gammaproteobacteria</taxon>
        <taxon>Methylococcales</taxon>
        <taxon>Candidatus Methylumidiphilus</taxon>
    </lineage>
</organism>
<comment type="subcellular location">
    <subcellularLocation>
        <location evidence="1">Cell inner membrane</location>
        <topology evidence="1">Multi-pass membrane protein</topology>
    </subcellularLocation>
</comment>
<evidence type="ECO:0000256" key="9">
    <source>
        <dbReference type="ARBA" id="ARBA00023004"/>
    </source>
</evidence>
<keyword evidence="9" id="KW-0408">Iron</keyword>
<evidence type="ECO:0000256" key="2">
    <source>
        <dbReference type="ARBA" id="ARBA00010823"/>
    </source>
</evidence>
<evidence type="ECO:0000256" key="8">
    <source>
        <dbReference type="ARBA" id="ARBA00023002"/>
    </source>
</evidence>
<dbReference type="InterPro" id="IPR033885">
    <property type="entry name" value="AlkB/XylM"/>
</dbReference>
<gene>
    <name evidence="14" type="ORF">DM484_13905</name>
</gene>